<proteinExistence type="predicted"/>
<dbReference type="Pfam" id="PF00076">
    <property type="entry name" value="RRM_1"/>
    <property type="match status" value="1"/>
</dbReference>
<accession>A0AAY5KA50</accession>
<dbReference type="InterPro" id="IPR000504">
    <property type="entry name" value="RRM_dom"/>
</dbReference>
<keyword evidence="1" id="KW-0694">RNA-binding</keyword>
<keyword evidence="4" id="KW-1185">Reference proteome</keyword>
<reference evidence="3" key="3">
    <citation type="submission" date="2025-09" db="UniProtKB">
        <authorList>
            <consortium name="Ensembl"/>
        </authorList>
    </citation>
    <scope>IDENTIFICATION</scope>
</reference>
<reference evidence="3" key="2">
    <citation type="submission" date="2025-08" db="UniProtKB">
        <authorList>
            <consortium name="Ensembl"/>
        </authorList>
    </citation>
    <scope>IDENTIFICATION</scope>
</reference>
<dbReference type="SUPFAM" id="SSF54928">
    <property type="entry name" value="RNA-binding domain, RBD"/>
    <property type="match status" value="1"/>
</dbReference>
<protein>
    <recommendedName>
        <fullName evidence="2">RRM domain-containing protein</fullName>
    </recommendedName>
</protein>
<sequence length="130" mass="14206">FEQYGEPYRCFGFVTYATAEQAGVAISEWFHTLEDEHVNEYLSQFGAIEKAEVSGNQTGKGGGGFVYFEEDSSADKTVALKFGTINGHKVEVKTSPSSGGYGSWSYDIAFIRAPNLTWSSPTTVIVPSRL</sequence>
<evidence type="ECO:0000313" key="3">
    <source>
        <dbReference type="Ensembl" id="ENSELUP00000085125.1"/>
    </source>
</evidence>
<dbReference type="Gene3D" id="3.30.70.330">
    <property type="match status" value="1"/>
</dbReference>
<dbReference type="PROSITE" id="PS50102">
    <property type="entry name" value="RRM"/>
    <property type="match status" value="1"/>
</dbReference>
<dbReference type="Proteomes" id="UP000265140">
    <property type="component" value="Chromosome 4"/>
</dbReference>
<evidence type="ECO:0000259" key="2">
    <source>
        <dbReference type="PROSITE" id="PS50102"/>
    </source>
</evidence>
<organism evidence="3 4">
    <name type="scientific">Esox lucius</name>
    <name type="common">Northern pike</name>
    <dbReference type="NCBI Taxonomy" id="8010"/>
    <lineage>
        <taxon>Eukaryota</taxon>
        <taxon>Metazoa</taxon>
        <taxon>Chordata</taxon>
        <taxon>Craniata</taxon>
        <taxon>Vertebrata</taxon>
        <taxon>Euteleostomi</taxon>
        <taxon>Actinopterygii</taxon>
        <taxon>Neopterygii</taxon>
        <taxon>Teleostei</taxon>
        <taxon>Protacanthopterygii</taxon>
        <taxon>Esociformes</taxon>
        <taxon>Esocidae</taxon>
        <taxon>Esox</taxon>
    </lineage>
</organism>
<evidence type="ECO:0000256" key="1">
    <source>
        <dbReference type="PROSITE-ProRule" id="PRU00176"/>
    </source>
</evidence>
<dbReference type="Ensembl" id="ENSELUT00000102583.1">
    <property type="protein sequence ID" value="ENSELUP00000085125.1"/>
    <property type="gene ID" value="ENSELUG00000035041.1"/>
</dbReference>
<dbReference type="AlphaFoldDB" id="A0AAY5KA50"/>
<reference evidence="3 4" key="1">
    <citation type="submission" date="2020-02" db="EMBL/GenBank/DDBJ databases">
        <title>Esox lucius (northern pike) genome, fEsoLuc1, primary haplotype.</title>
        <authorList>
            <person name="Myers G."/>
            <person name="Karagic N."/>
            <person name="Meyer A."/>
            <person name="Pippel M."/>
            <person name="Reichard M."/>
            <person name="Winkler S."/>
            <person name="Tracey A."/>
            <person name="Sims Y."/>
            <person name="Howe K."/>
            <person name="Rhie A."/>
            <person name="Formenti G."/>
            <person name="Durbin R."/>
            <person name="Fedrigo O."/>
            <person name="Jarvis E.D."/>
        </authorList>
    </citation>
    <scope>NUCLEOTIDE SEQUENCE [LARGE SCALE GENOMIC DNA]</scope>
</reference>
<dbReference type="InterPro" id="IPR012677">
    <property type="entry name" value="Nucleotide-bd_a/b_plait_sf"/>
</dbReference>
<name>A0AAY5KA50_ESOLU</name>
<dbReference type="InterPro" id="IPR035979">
    <property type="entry name" value="RBD_domain_sf"/>
</dbReference>
<feature type="domain" description="RRM" evidence="2">
    <location>
        <begin position="22"/>
        <end position="97"/>
    </location>
</feature>
<dbReference type="GO" id="GO:0003723">
    <property type="term" value="F:RNA binding"/>
    <property type="evidence" value="ECO:0007669"/>
    <property type="project" value="UniProtKB-UniRule"/>
</dbReference>
<evidence type="ECO:0000313" key="4">
    <source>
        <dbReference type="Proteomes" id="UP000265140"/>
    </source>
</evidence>